<sequence length="344" mass="38660">MRKIIITGGAGFIGTNLALDLLGNPDNVIVVYDNLSRKGVKSNIRFLLGQGFKNFQFIQGDIRDFNLLKQVVSGADCVFHLAAQVAVTSSVDDPINDFETNASGTLYLLEACRKKARDAFFLYASTNKVYGDLSNLRIRKLKTRYAFIDKENGISEEQQLDFHSPYGCSKGSGDQYTRDYSRIYNMKTVVLRQSCIYGPFQHGNVDQGWIAHFVICALSGRGITIYGDGKQVRDILCVYDLIRAYKTLFEKAEVCSGSIFNIGGGKQNSFSLLEIIEIIERITGEKIKYSFDRWRPGDQKVFISDNASIKKATGWEPEISGFKGVEYLINWVRENPGFFSQGKK</sequence>
<reference evidence="2" key="1">
    <citation type="submission" date="2017-02" db="EMBL/GenBank/DDBJ databases">
        <title>Delving into the versatile metabolic prowess of the omnipresent phylum Bacteroidetes.</title>
        <authorList>
            <person name="Nobu M.K."/>
            <person name="Mei R."/>
            <person name="Narihiro T."/>
            <person name="Kuroda K."/>
            <person name="Liu W.-T."/>
        </authorList>
    </citation>
    <scope>NUCLEOTIDE SEQUENCE</scope>
    <source>
        <strain evidence="2">ADurb.Bin131</strain>
    </source>
</reference>
<accession>A0A1V6C4D7</accession>
<name>A0A1V6C4D7_UNCT6</name>
<proteinExistence type="predicted"/>
<dbReference type="SUPFAM" id="SSF51735">
    <property type="entry name" value="NAD(P)-binding Rossmann-fold domains"/>
    <property type="match status" value="1"/>
</dbReference>
<feature type="domain" description="NAD(P)-binding" evidence="1">
    <location>
        <begin position="5"/>
        <end position="325"/>
    </location>
</feature>
<comment type="caution">
    <text evidence="2">The sequence shown here is derived from an EMBL/GenBank/DDBJ whole genome shotgun (WGS) entry which is preliminary data.</text>
</comment>
<dbReference type="Gene3D" id="3.40.50.720">
    <property type="entry name" value="NAD(P)-binding Rossmann-like Domain"/>
    <property type="match status" value="1"/>
</dbReference>
<dbReference type="AlphaFoldDB" id="A0A1V6C4D7"/>
<dbReference type="EC" id="5.1.3.10" evidence="2"/>
<protein>
    <submittedName>
        <fullName evidence="2">CDP-paratose 2-epimerase</fullName>
        <ecNumber evidence="2">5.1.3.10</ecNumber>
    </submittedName>
</protein>
<gene>
    <name evidence="2" type="primary">rfbE</name>
    <name evidence="2" type="ORF">BWX89_01657</name>
</gene>
<organism evidence="2">
    <name type="scientific">candidate division TA06 bacterium ADurb.Bin131</name>
    <dbReference type="NCBI Taxonomy" id="1852827"/>
    <lineage>
        <taxon>Bacteria</taxon>
        <taxon>Bacteria division TA06</taxon>
    </lineage>
</organism>
<dbReference type="Proteomes" id="UP000485562">
    <property type="component" value="Unassembled WGS sequence"/>
</dbReference>
<dbReference type="Pfam" id="PF16363">
    <property type="entry name" value="GDP_Man_Dehyd"/>
    <property type="match status" value="1"/>
</dbReference>
<dbReference type="EMBL" id="MWDQ01000150">
    <property type="protein sequence ID" value="OQB71736.1"/>
    <property type="molecule type" value="Genomic_DNA"/>
</dbReference>
<dbReference type="InterPro" id="IPR036291">
    <property type="entry name" value="NAD(P)-bd_dom_sf"/>
</dbReference>
<dbReference type="PANTHER" id="PTHR43000">
    <property type="entry name" value="DTDP-D-GLUCOSE 4,6-DEHYDRATASE-RELATED"/>
    <property type="match status" value="1"/>
</dbReference>
<dbReference type="InterPro" id="IPR016040">
    <property type="entry name" value="NAD(P)-bd_dom"/>
</dbReference>
<dbReference type="GO" id="GO:0047732">
    <property type="term" value="F:CDP-abequose epimerase activity"/>
    <property type="evidence" value="ECO:0007669"/>
    <property type="project" value="UniProtKB-EC"/>
</dbReference>
<keyword evidence="2" id="KW-0413">Isomerase</keyword>
<evidence type="ECO:0000259" key="1">
    <source>
        <dbReference type="Pfam" id="PF16363"/>
    </source>
</evidence>
<evidence type="ECO:0000313" key="2">
    <source>
        <dbReference type="EMBL" id="OQB71736.1"/>
    </source>
</evidence>